<gene>
    <name evidence="1" type="ORF">DY78_GL000201</name>
</gene>
<dbReference type="RefSeq" id="WP_024623607.1">
    <property type="nucleotide sequence ID" value="NZ_AYGX02000083.1"/>
</dbReference>
<organism evidence="1 2">
    <name type="scientific">Lactiplantibacillus fabifermentans DSM 21115</name>
    <dbReference type="NCBI Taxonomy" id="1413187"/>
    <lineage>
        <taxon>Bacteria</taxon>
        <taxon>Bacillati</taxon>
        <taxon>Bacillota</taxon>
        <taxon>Bacilli</taxon>
        <taxon>Lactobacillales</taxon>
        <taxon>Lactobacillaceae</taxon>
        <taxon>Lactiplantibacillus</taxon>
    </lineage>
</organism>
<comment type="caution">
    <text evidence="1">The sequence shown here is derived from an EMBL/GenBank/DDBJ whole genome shotgun (WGS) entry which is preliminary data.</text>
</comment>
<proteinExistence type="predicted"/>
<accession>A0A0R2NNI2</accession>
<keyword evidence="2" id="KW-1185">Reference proteome</keyword>
<dbReference type="AlphaFoldDB" id="A0A0R2NNI2"/>
<protein>
    <submittedName>
        <fullName evidence="1">Uncharacterized protein</fullName>
    </submittedName>
</protein>
<dbReference type="EMBL" id="AYGX02000083">
    <property type="protein sequence ID" value="KRO27230.1"/>
    <property type="molecule type" value="Genomic_DNA"/>
</dbReference>
<evidence type="ECO:0000313" key="2">
    <source>
        <dbReference type="Proteomes" id="UP000050920"/>
    </source>
</evidence>
<evidence type="ECO:0000313" key="1">
    <source>
        <dbReference type="EMBL" id="KRO27230.1"/>
    </source>
</evidence>
<dbReference type="Proteomes" id="UP000050920">
    <property type="component" value="Unassembled WGS sequence"/>
</dbReference>
<sequence>MMMTLKMHNGLIQRQTVVVDSAITYQIDLVLKRWCPQPFIVKVTATTLIGTTILTIEHFADVTSARTAFSNYFNDLAQK</sequence>
<name>A0A0R2NNI2_9LACO</name>
<reference evidence="1 2" key="1">
    <citation type="journal article" date="2015" name="Genome Announc.">
        <title>Expanding the biotechnology potential of lactobacilli through comparative genomics of 213 strains and associated genera.</title>
        <authorList>
            <person name="Sun Z."/>
            <person name="Harris H.M."/>
            <person name="McCann A."/>
            <person name="Guo C."/>
            <person name="Argimon S."/>
            <person name="Zhang W."/>
            <person name="Yang X."/>
            <person name="Jeffery I.B."/>
            <person name="Cooney J.C."/>
            <person name="Kagawa T.F."/>
            <person name="Liu W."/>
            <person name="Song Y."/>
            <person name="Salvetti E."/>
            <person name="Wrobel A."/>
            <person name="Rasinkangas P."/>
            <person name="Parkhill J."/>
            <person name="Rea M.C."/>
            <person name="O'Sullivan O."/>
            <person name="Ritari J."/>
            <person name="Douillard F.P."/>
            <person name="Paul Ross R."/>
            <person name="Yang R."/>
            <person name="Briner A.E."/>
            <person name="Felis G.E."/>
            <person name="de Vos W.M."/>
            <person name="Barrangou R."/>
            <person name="Klaenhammer T.R."/>
            <person name="Caufield P.W."/>
            <person name="Cui Y."/>
            <person name="Zhang H."/>
            <person name="O'Toole P.W."/>
        </authorList>
    </citation>
    <scope>NUCLEOTIDE SEQUENCE [LARGE SCALE GENOMIC DNA]</scope>
    <source>
        <strain evidence="1 2">DSM 21115</strain>
    </source>
</reference>